<proteinExistence type="predicted"/>
<keyword evidence="2" id="KW-1185">Reference proteome</keyword>
<accession>A0ABQ0ZDF3</accession>
<gene>
    <name evidence="1" type="ORF">RsS93_59600</name>
</gene>
<sequence>MFRRLQNLQRLRRPPLSLRDISPTWGGIGWRMPRRLSRKKGLKARQMFPTRKRLRPLKLPVPSNPNRKNSTTIFKRSNRSNLLILKRM</sequence>
<protein>
    <submittedName>
        <fullName evidence="1">Uncharacterized protein</fullName>
    </submittedName>
</protein>
<comment type="caution">
    <text evidence="1">The sequence shown here is derived from an EMBL/GenBank/DDBJ whole genome shotgun (WGS) entry which is preliminary data.</text>
</comment>
<reference evidence="1 2" key="1">
    <citation type="journal article" date="2020" name="Genome Biol. Evol.">
        <title>Rhizobium dioscoreae sp. nov., a plant growth-promoting bacterium isolated from yam (Dioscorea species).</title>
        <authorList>
            <person name="Ouyabe M."/>
            <person name="Tanaka N."/>
            <person name="Shiwa Y."/>
            <person name="Fujita N."/>
            <person name="Kikuno H."/>
            <person name="Babil P."/>
            <person name="Shiwachi H."/>
        </authorList>
    </citation>
    <scope>NUCLEOTIDE SEQUENCE [LARGE SCALE GENOMIC DNA]</scope>
    <source>
        <strain evidence="1 2">S-93</strain>
    </source>
</reference>
<organism evidence="1 2">
    <name type="scientific">Rhizobium dioscoreae</name>
    <dbReference type="NCBI Taxonomy" id="2653122"/>
    <lineage>
        <taxon>Bacteria</taxon>
        <taxon>Pseudomonadati</taxon>
        <taxon>Pseudomonadota</taxon>
        <taxon>Alphaproteobacteria</taxon>
        <taxon>Hyphomicrobiales</taxon>
        <taxon>Rhizobiaceae</taxon>
        <taxon>Rhizobium/Agrobacterium group</taxon>
        <taxon>Rhizobium</taxon>
    </lineage>
</organism>
<name>A0ABQ0ZDF3_9HYPH</name>
<dbReference type="EMBL" id="BLAJ01000017">
    <property type="protein sequence ID" value="GES53346.1"/>
    <property type="molecule type" value="Genomic_DNA"/>
</dbReference>
<evidence type="ECO:0000313" key="2">
    <source>
        <dbReference type="Proteomes" id="UP000390335"/>
    </source>
</evidence>
<dbReference type="Proteomes" id="UP000390335">
    <property type="component" value="Unassembled WGS sequence"/>
</dbReference>
<evidence type="ECO:0000313" key="1">
    <source>
        <dbReference type="EMBL" id="GES53346.1"/>
    </source>
</evidence>